<evidence type="ECO:0000313" key="2">
    <source>
        <dbReference type="EMBL" id="CAH2051472.1"/>
    </source>
</evidence>
<evidence type="ECO:0000313" key="3">
    <source>
        <dbReference type="Proteomes" id="UP000836841"/>
    </source>
</evidence>
<name>A0AAU9RY89_THLAR</name>
<gene>
    <name evidence="2" type="ORF">TAV2_LOCUS10302</name>
</gene>
<organism evidence="2 3">
    <name type="scientific">Thlaspi arvense</name>
    <name type="common">Field penny-cress</name>
    <dbReference type="NCBI Taxonomy" id="13288"/>
    <lineage>
        <taxon>Eukaryota</taxon>
        <taxon>Viridiplantae</taxon>
        <taxon>Streptophyta</taxon>
        <taxon>Embryophyta</taxon>
        <taxon>Tracheophyta</taxon>
        <taxon>Spermatophyta</taxon>
        <taxon>Magnoliopsida</taxon>
        <taxon>eudicotyledons</taxon>
        <taxon>Gunneridae</taxon>
        <taxon>Pentapetalae</taxon>
        <taxon>rosids</taxon>
        <taxon>malvids</taxon>
        <taxon>Brassicales</taxon>
        <taxon>Brassicaceae</taxon>
        <taxon>Thlaspideae</taxon>
        <taxon>Thlaspi</taxon>
    </lineage>
</organism>
<keyword evidence="3" id="KW-1185">Reference proteome</keyword>
<dbReference type="EMBL" id="OU466859">
    <property type="protein sequence ID" value="CAH2051472.1"/>
    <property type="molecule type" value="Genomic_DNA"/>
</dbReference>
<protein>
    <submittedName>
        <fullName evidence="2">Uncharacterized protein</fullName>
    </submittedName>
</protein>
<dbReference type="AlphaFoldDB" id="A0AAU9RY89"/>
<feature type="region of interest" description="Disordered" evidence="1">
    <location>
        <begin position="21"/>
        <end position="48"/>
    </location>
</feature>
<feature type="compositionally biased region" description="Basic and acidic residues" evidence="1">
    <location>
        <begin position="37"/>
        <end position="46"/>
    </location>
</feature>
<proteinExistence type="predicted"/>
<evidence type="ECO:0000256" key="1">
    <source>
        <dbReference type="SAM" id="MobiDB-lite"/>
    </source>
</evidence>
<reference evidence="2 3" key="1">
    <citation type="submission" date="2022-03" db="EMBL/GenBank/DDBJ databases">
        <authorList>
            <person name="Nunn A."/>
            <person name="Chopra R."/>
            <person name="Nunn A."/>
            <person name="Contreras Garrido A."/>
        </authorList>
    </citation>
    <scope>NUCLEOTIDE SEQUENCE [LARGE SCALE GENOMIC DNA]</scope>
</reference>
<sequence length="132" mass="14828">MNASLPKKPIRYLVKGDNRYSIPSEKRNVTPKGKKKSLQEKHERAHVTACPQERPRPAFEQRGVPVELTELIFNDKMAALTAHVGSLNGKTIISKNECYYVDCSRRHCQRSQHVTQNSSTCIASGECSLFVG</sequence>
<accession>A0AAU9RY89</accession>
<dbReference type="Proteomes" id="UP000836841">
    <property type="component" value="Chromosome 3"/>
</dbReference>